<accession>A0ABS4B0C7</accession>
<sequence>MNIDNQQLAHLLARSKQRDKQAFEALYQLTGQPLYAMLHALLKDRQWAADILQEGFLKIWHGQSTHPVDYPWAWLCQCMRNLAIDALRAKKRHGETPLEESWEEKADQETRPGDTEGLAPSFSLEHCLGRLCADKRNAIVLAYRHGLSHQEIVTHTQTPLGTVKSWIRRGLEELKLCLTQ</sequence>
<evidence type="ECO:0000256" key="5">
    <source>
        <dbReference type="SAM" id="MobiDB-lite"/>
    </source>
</evidence>
<dbReference type="Gene3D" id="1.10.10.10">
    <property type="entry name" value="Winged helix-like DNA-binding domain superfamily/Winged helix DNA-binding domain"/>
    <property type="match status" value="1"/>
</dbReference>
<protein>
    <submittedName>
        <fullName evidence="8">RNA polymerase sigma factor</fullName>
    </submittedName>
</protein>
<evidence type="ECO:0000259" key="7">
    <source>
        <dbReference type="Pfam" id="PF08281"/>
    </source>
</evidence>
<feature type="domain" description="RNA polymerase sigma-70 region 2" evidence="6">
    <location>
        <begin position="26"/>
        <end position="92"/>
    </location>
</feature>
<evidence type="ECO:0000313" key="8">
    <source>
        <dbReference type="EMBL" id="MBP0600926.1"/>
    </source>
</evidence>
<dbReference type="InterPro" id="IPR013249">
    <property type="entry name" value="RNA_pol_sigma70_r4_t2"/>
</dbReference>
<evidence type="ECO:0000256" key="2">
    <source>
        <dbReference type="ARBA" id="ARBA00023015"/>
    </source>
</evidence>
<keyword evidence="4" id="KW-0804">Transcription</keyword>
<dbReference type="InterPro" id="IPR007627">
    <property type="entry name" value="RNA_pol_sigma70_r2"/>
</dbReference>
<keyword evidence="9" id="KW-1185">Reference proteome</keyword>
<evidence type="ECO:0000256" key="4">
    <source>
        <dbReference type="ARBA" id="ARBA00023163"/>
    </source>
</evidence>
<dbReference type="NCBIfam" id="TIGR02937">
    <property type="entry name" value="sigma70-ECF"/>
    <property type="match status" value="1"/>
</dbReference>
<gene>
    <name evidence="8" type="ORF">J8I01_00105</name>
</gene>
<organism evidence="8 9">
    <name type="scientific">Aeromonas sanarellii</name>
    <dbReference type="NCBI Taxonomy" id="633415"/>
    <lineage>
        <taxon>Bacteria</taxon>
        <taxon>Pseudomonadati</taxon>
        <taxon>Pseudomonadota</taxon>
        <taxon>Gammaproteobacteria</taxon>
        <taxon>Aeromonadales</taxon>
        <taxon>Aeromonadaceae</taxon>
        <taxon>Aeromonas</taxon>
    </lineage>
</organism>
<proteinExistence type="inferred from homology"/>
<feature type="region of interest" description="Disordered" evidence="5">
    <location>
        <begin position="95"/>
        <end position="117"/>
    </location>
</feature>
<dbReference type="SUPFAM" id="SSF88946">
    <property type="entry name" value="Sigma2 domain of RNA polymerase sigma factors"/>
    <property type="match status" value="1"/>
</dbReference>
<dbReference type="Gene3D" id="1.10.1740.10">
    <property type="match status" value="1"/>
</dbReference>
<dbReference type="RefSeq" id="WP_209791537.1">
    <property type="nucleotide sequence ID" value="NZ_JAGIQF010000001.1"/>
</dbReference>
<dbReference type="PANTHER" id="PTHR43133:SF62">
    <property type="entry name" value="RNA POLYMERASE SIGMA FACTOR SIGZ"/>
    <property type="match status" value="1"/>
</dbReference>
<dbReference type="Pfam" id="PF08281">
    <property type="entry name" value="Sigma70_r4_2"/>
    <property type="match status" value="1"/>
</dbReference>
<feature type="compositionally biased region" description="Basic and acidic residues" evidence="5">
    <location>
        <begin position="103"/>
        <end position="114"/>
    </location>
</feature>
<evidence type="ECO:0000259" key="6">
    <source>
        <dbReference type="Pfam" id="PF04542"/>
    </source>
</evidence>
<dbReference type="InterPro" id="IPR013324">
    <property type="entry name" value="RNA_pol_sigma_r3/r4-like"/>
</dbReference>
<dbReference type="SUPFAM" id="SSF88659">
    <property type="entry name" value="Sigma3 and sigma4 domains of RNA polymerase sigma factors"/>
    <property type="match status" value="1"/>
</dbReference>
<evidence type="ECO:0000256" key="1">
    <source>
        <dbReference type="ARBA" id="ARBA00010641"/>
    </source>
</evidence>
<dbReference type="Pfam" id="PF04542">
    <property type="entry name" value="Sigma70_r2"/>
    <property type="match status" value="1"/>
</dbReference>
<name>A0ABS4B0C7_9GAMM</name>
<evidence type="ECO:0000313" key="9">
    <source>
        <dbReference type="Proteomes" id="UP000666661"/>
    </source>
</evidence>
<dbReference type="InterPro" id="IPR036388">
    <property type="entry name" value="WH-like_DNA-bd_sf"/>
</dbReference>
<dbReference type="EMBL" id="JAGIQF010000001">
    <property type="protein sequence ID" value="MBP0600926.1"/>
    <property type="molecule type" value="Genomic_DNA"/>
</dbReference>
<feature type="domain" description="RNA polymerase sigma factor 70 region 4 type 2" evidence="7">
    <location>
        <begin position="123"/>
        <end position="174"/>
    </location>
</feature>
<dbReference type="PANTHER" id="PTHR43133">
    <property type="entry name" value="RNA POLYMERASE ECF-TYPE SIGMA FACTO"/>
    <property type="match status" value="1"/>
</dbReference>
<reference evidence="8 9" key="1">
    <citation type="submission" date="2021-03" db="EMBL/GenBank/DDBJ databases">
        <title>Plant growth promoting bacteria isolated from wild legumes nodules and trapping Phaseolus vulgaris L. nodules in the center and southern Mexico.</title>
        <authorList>
            <person name="Estrada P."/>
        </authorList>
    </citation>
    <scope>NUCLEOTIDE SEQUENCE [LARGE SCALE GENOMIC DNA]</scope>
    <source>
        <strain evidence="8 9">MaGu-431</strain>
    </source>
</reference>
<comment type="caution">
    <text evidence="8">The sequence shown here is derived from an EMBL/GenBank/DDBJ whole genome shotgun (WGS) entry which is preliminary data.</text>
</comment>
<keyword evidence="3" id="KW-0731">Sigma factor</keyword>
<dbReference type="InterPro" id="IPR014284">
    <property type="entry name" value="RNA_pol_sigma-70_dom"/>
</dbReference>
<evidence type="ECO:0000256" key="3">
    <source>
        <dbReference type="ARBA" id="ARBA00023082"/>
    </source>
</evidence>
<keyword evidence="2" id="KW-0805">Transcription regulation</keyword>
<dbReference type="Proteomes" id="UP000666661">
    <property type="component" value="Unassembled WGS sequence"/>
</dbReference>
<comment type="similarity">
    <text evidence="1">Belongs to the sigma-70 factor family. ECF subfamily.</text>
</comment>
<dbReference type="InterPro" id="IPR013325">
    <property type="entry name" value="RNA_pol_sigma_r2"/>
</dbReference>
<dbReference type="InterPro" id="IPR039425">
    <property type="entry name" value="RNA_pol_sigma-70-like"/>
</dbReference>